<name>A0ABV0K6Y2_9CYAN</name>
<evidence type="ECO:0000256" key="6">
    <source>
        <dbReference type="ARBA" id="ARBA00022989"/>
    </source>
</evidence>
<dbReference type="InterPro" id="IPR036318">
    <property type="entry name" value="FAD-bd_PCMH-like_sf"/>
</dbReference>
<feature type="domain" description="CBS" evidence="13">
    <location>
        <begin position="220"/>
        <end position="279"/>
    </location>
</feature>
<keyword evidence="6 10" id="KW-1133">Transmembrane helix</keyword>
<dbReference type="Pfam" id="PF01595">
    <property type="entry name" value="CNNM"/>
    <property type="match status" value="1"/>
</dbReference>
<evidence type="ECO:0000256" key="12">
    <source>
        <dbReference type="SAM" id="Phobius"/>
    </source>
</evidence>
<dbReference type="SUPFAM" id="SSF54631">
    <property type="entry name" value="CBS-domain pair"/>
    <property type="match status" value="1"/>
</dbReference>
<protein>
    <submittedName>
        <fullName evidence="15">Hemolysin family protein</fullName>
    </submittedName>
</protein>
<dbReference type="Gene3D" id="3.10.580.10">
    <property type="entry name" value="CBS-domain"/>
    <property type="match status" value="1"/>
</dbReference>
<dbReference type="PROSITE" id="PS51846">
    <property type="entry name" value="CNNM"/>
    <property type="match status" value="1"/>
</dbReference>
<keyword evidence="4 10" id="KW-0812">Transmembrane</keyword>
<dbReference type="InterPro" id="IPR002550">
    <property type="entry name" value="CNNM"/>
</dbReference>
<dbReference type="InterPro" id="IPR044751">
    <property type="entry name" value="Ion_transp-like_CBS"/>
</dbReference>
<evidence type="ECO:0000256" key="5">
    <source>
        <dbReference type="ARBA" id="ARBA00022737"/>
    </source>
</evidence>
<evidence type="ECO:0000313" key="15">
    <source>
        <dbReference type="EMBL" id="MEP0947673.1"/>
    </source>
</evidence>
<evidence type="ECO:0000259" key="14">
    <source>
        <dbReference type="PROSITE" id="PS51846"/>
    </source>
</evidence>
<feature type="transmembrane region" description="Helical" evidence="12">
    <location>
        <begin position="150"/>
        <end position="171"/>
    </location>
</feature>
<dbReference type="InterPro" id="IPR051676">
    <property type="entry name" value="UPF0053_domain"/>
</dbReference>
<dbReference type="InterPro" id="IPR016169">
    <property type="entry name" value="FAD-bd_PCMH_sub2"/>
</dbReference>
<dbReference type="PANTHER" id="PTHR43099">
    <property type="entry name" value="UPF0053 PROTEIN YRKA"/>
    <property type="match status" value="1"/>
</dbReference>
<evidence type="ECO:0000256" key="9">
    <source>
        <dbReference type="PROSITE-ProRule" id="PRU00703"/>
    </source>
</evidence>
<feature type="domain" description="CBS" evidence="13">
    <location>
        <begin position="286"/>
        <end position="342"/>
    </location>
</feature>
<feature type="transmembrane region" description="Helical" evidence="12">
    <location>
        <begin position="103"/>
        <end position="124"/>
    </location>
</feature>
<evidence type="ECO:0000256" key="11">
    <source>
        <dbReference type="SAM" id="MobiDB-lite"/>
    </source>
</evidence>
<dbReference type="InterPro" id="IPR000644">
    <property type="entry name" value="CBS_dom"/>
</dbReference>
<dbReference type="Proteomes" id="UP001482513">
    <property type="component" value="Unassembled WGS sequence"/>
</dbReference>
<dbReference type="RefSeq" id="WP_190702972.1">
    <property type="nucleotide sequence ID" value="NZ_JAMPKX010000004.1"/>
</dbReference>
<comment type="subcellular location">
    <subcellularLocation>
        <location evidence="1">Cell membrane</location>
        <topology evidence="1">Multi-pass membrane protein</topology>
    </subcellularLocation>
</comment>
<organism evidence="15 16">
    <name type="scientific">Leptolyngbya subtilissima DQ-A4</name>
    <dbReference type="NCBI Taxonomy" id="2933933"/>
    <lineage>
        <taxon>Bacteria</taxon>
        <taxon>Bacillati</taxon>
        <taxon>Cyanobacteriota</taxon>
        <taxon>Cyanophyceae</taxon>
        <taxon>Leptolyngbyales</taxon>
        <taxon>Leptolyngbyaceae</taxon>
        <taxon>Leptolyngbya group</taxon>
        <taxon>Leptolyngbya</taxon>
    </lineage>
</organism>
<comment type="similarity">
    <text evidence="2">Belongs to the UPF0053 family.</text>
</comment>
<dbReference type="PROSITE" id="PS51371">
    <property type="entry name" value="CBS"/>
    <property type="match status" value="2"/>
</dbReference>
<keyword evidence="5" id="KW-0677">Repeat</keyword>
<evidence type="ECO:0000256" key="8">
    <source>
        <dbReference type="ARBA" id="ARBA00023136"/>
    </source>
</evidence>
<dbReference type="EMBL" id="JAMPKX010000004">
    <property type="protein sequence ID" value="MEP0947673.1"/>
    <property type="molecule type" value="Genomic_DNA"/>
</dbReference>
<feature type="domain" description="CNNM transmembrane" evidence="14">
    <location>
        <begin position="1"/>
        <end position="201"/>
    </location>
</feature>
<gene>
    <name evidence="15" type="ORF">NC992_12385</name>
</gene>
<evidence type="ECO:0000256" key="10">
    <source>
        <dbReference type="PROSITE-ProRule" id="PRU01193"/>
    </source>
</evidence>
<dbReference type="InterPro" id="IPR046342">
    <property type="entry name" value="CBS_dom_sf"/>
</dbReference>
<reference evidence="15 16" key="1">
    <citation type="submission" date="2022-04" db="EMBL/GenBank/DDBJ databases">
        <title>Positive selection, recombination, and allopatry shape intraspecific diversity of widespread and dominant cyanobacteria.</title>
        <authorList>
            <person name="Wei J."/>
            <person name="Shu W."/>
            <person name="Hu C."/>
        </authorList>
    </citation>
    <scope>NUCLEOTIDE SEQUENCE [LARGE SCALE GENOMIC DNA]</scope>
    <source>
        <strain evidence="15 16">DQ-A4</strain>
    </source>
</reference>
<keyword evidence="7 9" id="KW-0129">CBS domain</keyword>
<dbReference type="SUPFAM" id="SSF56176">
    <property type="entry name" value="FAD-binding/transporter-associated domain-like"/>
    <property type="match status" value="1"/>
</dbReference>
<keyword evidence="16" id="KW-1185">Reference proteome</keyword>
<accession>A0ABV0K6Y2</accession>
<feature type="transmembrane region" description="Helical" evidence="12">
    <location>
        <begin position="66"/>
        <end position="91"/>
    </location>
</feature>
<dbReference type="Pfam" id="PF03471">
    <property type="entry name" value="CorC_HlyC"/>
    <property type="match status" value="1"/>
</dbReference>
<evidence type="ECO:0000256" key="7">
    <source>
        <dbReference type="ARBA" id="ARBA00023122"/>
    </source>
</evidence>
<evidence type="ECO:0000256" key="3">
    <source>
        <dbReference type="ARBA" id="ARBA00022475"/>
    </source>
</evidence>
<dbReference type="Pfam" id="PF00571">
    <property type="entry name" value="CBS"/>
    <property type="match status" value="1"/>
</dbReference>
<dbReference type="SMART" id="SM01091">
    <property type="entry name" value="CorC_HlyC"/>
    <property type="match status" value="1"/>
</dbReference>
<keyword evidence="3" id="KW-1003">Cell membrane</keyword>
<comment type="caution">
    <text evidence="15">The sequence shown here is derived from an EMBL/GenBank/DDBJ whole genome shotgun (WGS) entry which is preliminary data.</text>
</comment>
<feature type="region of interest" description="Disordered" evidence="11">
    <location>
        <begin position="433"/>
        <end position="454"/>
    </location>
</feature>
<dbReference type="PANTHER" id="PTHR43099:SF5">
    <property type="entry name" value="HLYC_CORC FAMILY TRANSPORTER"/>
    <property type="match status" value="1"/>
</dbReference>
<dbReference type="Gene3D" id="3.30.465.10">
    <property type="match status" value="1"/>
</dbReference>
<dbReference type="CDD" id="cd04590">
    <property type="entry name" value="CBS_pair_CorC_HlyC_assoc"/>
    <property type="match status" value="1"/>
</dbReference>
<evidence type="ECO:0000256" key="1">
    <source>
        <dbReference type="ARBA" id="ARBA00004651"/>
    </source>
</evidence>
<evidence type="ECO:0000313" key="16">
    <source>
        <dbReference type="Proteomes" id="UP001482513"/>
    </source>
</evidence>
<sequence>MSDIAFKSVFIFLLIVANGVFSGSEIALVSARKARLEHQARRGNAKARLALRLANNPNDFLSTAQIGITLIGILSGALGGATVAANLSQILNQVPVLAPYSDVLGLAIVVGLITYLSLVVGELVPKRIALSYPEAIACQVAGPMKSLSRLATPFVVLLGMSTSFLVNLMGLKERPDAAITEEELRLLIDQGTEAGTFEVAEQEMMGRVLQLGDRPIRSIMTPRTDIEWLDVDASFTEHSELVMQSAHSHFPVCKNSIDDCVGVVSLKALLPNYRSQNAEPTTLLSLVQPPLFVAESTYVLKVLELFKASGTHFAMVLDEYGGVEGLVTLNDVVEAIVGDLPSLEDAEDPMMTQRDDGSWLLDGLLPVDDLKDLLNREELSEDEDNYHTLAGFVIRHMGRIPNAGDFFEWEGLRFEVVDMDGRRVDKVLLQNLPPRSESNWGEEDEEMGGRGVRE</sequence>
<proteinExistence type="inferred from homology"/>
<dbReference type="InterPro" id="IPR005170">
    <property type="entry name" value="Transptr-assoc_dom"/>
</dbReference>
<evidence type="ECO:0000256" key="2">
    <source>
        <dbReference type="ARBA" id="ARBA00006337"/>
    </source>
</evidence>
<keyword evidence="8 10" id="KW-0472">Membrane</keyword>
<evidence type="ECO:0000256" key="4">
    <source>
        <dbReference type="ARBA" id="ARBA00022692"/>
    </source>
</evidence>
<evidence type="ECO:0000259" key="13">
    <source>
        <dbReference type="PROSITE" id="PS51371"/>
    </source>
</evidence>